<accession>A0A923S9N8</accession>
<evidence type="ECO:0000256" key="7">
    <source>
        <dbReference type="SAM" id="Phobius"/>
    </source>
</evidence>
<evidence type="ECO:0000256" key="1">
    <source>
        <dbReference type="ARBA" id="ARBA00004141"/>
    </source>
</evidence>
<dbReference type="InterPro" id="IPR010817">
    <property type="entry name" value="HemY_N"/>
</dbReference>
<dbReference type="Pfam" id="PF07219">
    <property type="entry name" value="HemY_N"/>
    <property type="match status" value="1"/>
</dbReference>
<dbReference type="InterPro" id="IPR005254">
    <property type="entry name" value="Heme_biosyn_assoc_TPR_pro"/>
</dbReference>
<protein>
    <submittedName>
        <fullName evidence="9">Heme biosynthesis protein HemY</fullName>
    </submittedName>
</protein>
<keyword evidence="10" id="KW-1185">Reference proteome</keyword>
<dbReference type="Proteomes" id="UP000608513">
    <property type="component" value="Unassembled WGS sequence"/>
</dbReference>
<dbReference type="GO" id="GO:0005886">
    <property type="term" value="C:plasma membrane"/>
    <property type="evidence" value="ECO:0007669"/>
    <property type="project" value="UniProtKB-SubCell"/>
</dbReference>
<keyword evidence="5 7" id="KW-1133">Transmembrane helix</keyword>
<comment type="subcellular location">
    <subcellularLocation>
        <location evidence="2">Cell membrane</location>
    </subcellularLocation>
    <subcellularLocation>
        <location evidence="1">Membrane</location>
        <topology evidence="1">Multi-pass membrane protein</topology>
    </subcellularLocation>
</comment>
<gene>
    <name evidence="9" type="ORF">H8N03_03325</name>
</gene>
<proteinExistence type="predicted"/>
<dbReference type="AlphaFoldDB" id="A0A923S9N8"/>
<evidence type="ECO:0000256" key="4">
    <source>
        <dbReference type="ARBA" id="ARBA00022692"/>
    </source>
</evidence>
<evidence type="ECO:0000256" key="6">
    <source>
        <dbReference type="ARBA" id="ARBA00023136"/>
    </source>
</evidence>
<evidence type="ECO:0000313" key="10">
    <source>
        <dbReference type="Proteomes" id="UP000608513"/>
    </source>
</evidence>
<comment type="caution">
    <text evidence="9">The sequence shown here is derived from an EMBL/GenBank/DDBJ whole genome shotgun (WGS) entry which is preliminary data.</text>
</comment>
<keyword evidence="4 7" id="KW-0812">Transmembrane</keyword>
<feature type="domain" description="HemY N-terminal" evidence="8">
    <location>
        <begin position="26"/>
        <end position="130"/>
    </location>
</feature>
<organism evidence="9 10">
    <name type="scientific">Ramlibacter cellulosilyticus</name>
    <dbReference type="NCBI Taxonomy" id="2764187"/>
    <lineage>
        <taxon>Bacteria</taxon>
        <taxon>Pseudomonadati</taxon>
        <taxon>Pseudomonadota</taxon>
        <taxon>Betaproteobacteria</taxon>
        <taxon>Burkholderiales</taxon>
        <taxon>Comamonadaceae</taxon>
        <taxon>Ramlibacter</taxon>
    </lineage>
</organism>
<reference evidence="9" key="1">
    <citation type="submission" date="2020-08" db="EMBL/GenBank/DDBJ databases">
        <title>Ramlibacter sp. USB13 16S ribosomal RNA gene genome sequencing and assembly.</title>
        <authorList>
            <person name="Kang M."/>
        </authorList>
    </citation>
    <scope>NUCLEOTIDE SEQUENCE</scope>
    <source>
        <strain evidence="9">USB13</strain>
    </source>
</reference>
<evidence type="ECO:0000313" key="9">
    <source>
        <dbReference type="EMBL" id="MBC5781959.1"/>
    </source>
</evidence>
<feature type="transmembrane region" description="Helical" evidence="7">
    <location>
        <begin position="45"/>
        <end position="66"/>
    </location>
</feature>
<dbReference type="RefSeq" id="WP_187074686.1">
    <property type="nucleotide sequence ID" value="NZ_JACORT010000001.1"/>
</dbReference>
<dbReference type="GO" id="GO:0042168">
    <property type="term" value="P:heme metabolic process"/>
    <property type="evidence" value="ECO:0007669"/>
    <property type="project" value="InterPro"/>
</dbReference>
<evidence type="ECO:0000256" key="2">
    <source>
        <dbReference type="ARBA" id="ARBA00004236"/>
    </source>
</evidence>
<dbReference type="EMBL" id="JACORT010000001">
    <property type="protein sequence ID" value="MBC5781959.1"/>
    <property type="molecule type" value="Genomic_DNA"/>
</dbReference>
<name>A0A923S9N8_9BURK</name>
<keyword evidence="6 7" id="KW-0472">Membrane</keyword>
<evidence type="ECO:0000259" key="8">
    <source>
        <dbReference type="Pfam" id="PF07219"/>
    </source>
</evidence>
<evidence type="ECO:0000256" key="5">
    <source>
        <dbReference type="ARBA" id="ARBA00022989"/>
    </source>
</evidence>
<dbReference type="NCBIfam" id="TIGR00540">
    <property type="entry name" value="TPR_hemY_coli"/>
    <property type="match status" value="1"/>
</dbReference>
<keyword evidence="3" id="KW-1003">Cell membrane</keyword>
<evidence type="ECO:0000256" key="3">
    <source>
        <dbReference type="ARBA" id="ARBA00022475"/>
    </source>
</evidence>
<sequence>MRAALWLLVLFAVAVAGALFAGNNQGTVTLFWPPYRIDLSLNLVVLLLVASFFFVHAVMRALAALFDLPRQALRWRTQQKERSMYGALLEGLSHMLAGRYIRARKAGEAVLDQEASLTASGQKPANAAQLRAIAHVLAAESAHALQDRAAREEHLQQALEQASGRDAQETREGTLLRAARWALEDREPEAAMQHLQELPQGASRRTLALRTRLRASRQAGQTREALETARLLAKHHAFSPVAARSIVRGLAMDLLNGAYDVAQLQRAWAALEPAERVMPEVAIHAAQRLTSLRGEARVAREWLLPVWEKQAELNDALRVKLVCALEEGLDSLDASWLARVEAAQKANPRDATLQYLAGMACMKRQLWGKAQQLLTQAALGLQDAKLHRNAWRALAELAEQREDAQSAAIAWKRAAGE</sequence>